<dbReference type="OrthoDB" id="406838at2759"/>
<evidence type="ECO:0000256" key="7">
    <source>
        <dbReference type="ARBA" id="ARBA00022729"/>
    </source>
</evidence>
<keyword evidence="8" id="KW-0378">Hydrolase</keyword>
<feature type="binding site" evidence="14">
    <location>
        <position position="153"/>
    </location>
    <ligand>
        <name>Zn(2+)</name>
        <dbReference type="ChEBI" id="CHEBI:29105"/>
        <label>1</label>
    </ligand>
</feature>
<dbReference type="InterPro" id="IPR036365">
    <property type="entry name" value="PGBD-like_sf"/>
</dbReference>
<dbReference type="PANTHER" id="PTHR10201:SF125">
    <property type="entry name" value="MATRIX METALLOPROTEINASE-20"/>
    <property type="match status" value="1"/>
</dbReference>
<sequence length="266" mass="29767">EGFLILCKAVHFFVISSSPFLEGELVMYKRTTYSFRSLGGNSTTRKIQQMQAFFGLQVTGKLDYSTMDIIKRPRCGVPDVANYRLFPGEPKWKKRTLTYRIKKYTSSLTQAEVNKAVEMGLRTWSAAAPLSFIRAKTGEADIMISFENGDHGDSYPFDGPRGTLAHAFAPGEGLGGDTHFDNAEKWTMGMNGFNLFTVAAHEFGHALGLAHSTDPSSLMYPTYKYQHPFSFRLPKDDVKGIQALYGNTYSSANLAVRMHIKMQVEK</sequence>
<feature type="binding site" evidence="14">
    <location>
        <position position="201"/>
    </location>
    <ligand>
        <name>Zn(2+)</name>
        <dbReference type="ChEBI" id="CHEBI:29105"/>
        <label>2</label>
        <note>catalytic</note>
    </ligand>
</feature>
<dbReference type="Gene3D" id="3.40.390.10">
    <property type="entry name" value="Collagenase (Catalytic Domain)"/>
    <property type="match status" value="1"/>
</dbReference>
<evidence type="ECO:0000256" key="11">
    <source>
        <dbReference type="ARBA" id="ARBA00023049"/>
    </source>
</evidence>
<gene>
    <name evidence="17" type="primary">MMP20</name>
</gene>
<dbReference type="InterPro" id="IPR006026">
    <property type="entry name" value="Peptidase_Metallo"/>
</dbReference>
<dbReference type="Ensembl" id="ENSNNAT00000018341.1">
    <property type="protein sequence ID" value="ENSNNAP00000017467.1"/>
    <property type="gene ID" value="ENSNNAG00000011646.1"/>
</dbReference>
<feature type="binding site" evidence="14">
    <location>
        <position position="175"/>
    </location>
    <ligand>
        <name>Ca(2+)</name>
        <dbReference type="ChEBI" id="CHEBI:29108"/>
        <label>2</label>
    </ligand>
</feature>
<feature type="binding site" evidence="14">
    <location>
        <position position="159"/>
    </location>
    <ligand>
        <name>Ca(2+)</name>
        <dbReference type="ChEBI" id="CHEBI:29108"/>
        <label>3</label>
    </ligand>
</feature>
<evidence type="ECO:0000256" key="8">
    <source>
        <dbReference type="ARBA" id="ARBA00022801"/>
    </source>
</evidence>
<dbReference type="InterPro" id="IPR033739">
    <property type="entry name" value="M10A_MMP"/>
</dbReference>
<feature type="binding site" evidence="14">
    <location>
        <position position="181"/>
    </location>
    <ligand>
        <name>Ca(2+)</name>
        <dbReference type="ChEBI" id="CHEBI:29108"/>
        <label>3</label>
    </ligand>
</feature>
<evidence type="ECO:0000256" key="10">
    <source>
        <dbReference type="ARBA" id="ARBA00022837"/>
    </source>
</evidence>
<dbReference type="GO" id="GO:0030198">
    <property type="term" value="P:extracellular matrix organization"/>
    <property type="evidence" value="ECO:0007669"/>
    <property type="project" value="TreeGrafter"/>
</dbReference>
<dbReference type="InterPro" id="IPR021158">
    <property type="entry name" value="Pept_M10A_Zn_BS"/>
</dbReference>
<evidence type="ECO:0000259" key="16">
    <source>
        <dbReference type="SMART" id="SM00235"/>
    </source>
</evidence>
<dbReference type="Proteomes" id="UP000694559">
    <property type="component" value="Unplaced"/>
</dbReference>
<dbReference type="GO" id="GO:0004222">
    <property type="term" value="F:metalloendopeptidase activity"/>
    <property type="evidence" value="ECO:0007669"/>
    <property type="project" value="InterPro"/>
</dbReference>
<dbReference type="Pfam" id="PF01471">
    <property type="entry name" value="PG_binding_1"/>
    <property type="match status" value="1"/>
</dbReference>
<dbReference type="GO" id="GO:0030574">
    <property type="term" value="P:collagen catabolic process"/>
    <property type="evidence" value="ECO:0007669"/>
    <property type="project" value="TreeGrafter"/>
</dbReference>
<accession>A0A8C6XQN0</accession>
<evidence type="ECO:0000256" key="4">
    <source>
        <dbReference type="ARBA" id="ARBA00022530"/>
    </source>
</evidence>
<evidence type="ECO:0000256" key="12">
    <source>
        <dbReference type="ARBA" id="ARBA00023145"/>
    </source>
</evidence>
<dbReference type="InterPro" id="IPR002477">
    <property type="entry name" value="Peptidoglycan-bd-like"/>
</dbReference>
<evidence type="ECO:0000313" key="18">
    <source>
        <dbReference type="Proteomes" id="UP000694559"/>
    </source>
</evidence>
<keyword evidence="7" id="KW-0732">Signal</keyword>
<feature type="binding site" evidence="14">
    <location>
        <position position="219"/>
    </location>
    <ligand>
        <name>Zn(2+)</name>
        <dbReference type="ChEBI" id="CHEBI:29105"/>
        <label>2</label>
        <note>catalytic</note>
    </ligand>
</feature>
<dbReference type="GO" id="GO:0097186">
    <property type="term" value="P:amelogenesis"/>
    <property type="evidence" value="ECO:0007669"/>
    <property type="project" value="TreeGrafter"/>
</dbReference>
<feature type="binding site" evidence="14">
    <location>
        <position position="184"/>
    </location>
    <ligand>
        <name>Ca(2+)</name>
        <dbReference type="ChEBI" id="CHEBI:29108"/>
        <label>3</label>
    </ligand>
</feature>
<feature type="binding site" evidence="14">
    <location>
        <position position="158"/>
    </location>
    <ligand>
        <name>Ca(2+)</name>
        <dbReference type="ChEBI" id="CHEBI:29108"/>
        <label>3</label>
    </ligand>
</feature>
<organism evidence="17 18">
    <name type="scientific">Naja naja</name>
    <name type="common">Indian cobra</name>
    <dbReference type="NCBI Taxonomy" id="35670"/>
    <lineage>
        <taxon>Eukaryota</taxon>
        <taxon>Metazoa</taxon>
        <taxon>Chordata</taxon>
        <taxon>Craniata</taxon>
        <taxon>Vertebrata</taxon>
        <taxon>Euteleostomi</taxon>
        <taxon>Lepidosauria</taxon>
        <taxon>Squamata</taxon>
        <taxon>Bifurcata</taxon>
        <taxon>Unidentata</taxon>
        <taxon>Episquamata</taxon>
        <taxon>Toxicofera</taxon>
        <taxon>Serpentes</taxon>
        <taxon>Colubroidea</taxon>
        <taxon>Elapidae</taxon>
        <taxon>Elapinae</taxon>
        <taxon>Naja</taxon>
    </lineage>
</organism>
<evidence type="ECO:0000256" key="13">
    <source>
        <dbReference type="PIRSR" id="PIRSR621190-1"/>
    </source>
</evidence>
<feature type="binding site" evidence="14">
    <location>
        <position position="166"/>
    </location>
    <ligand>
        <name>Zn(2+)</name>
        <dbReference type="ChEBI" id="CHEBI:29105"/>
        <label>1</label>
    </ligand>
</feature>
<dbReference type="InterPro" id="IPR024079">
    <property type="entry name" value="MetalloPept_cat_dom_sf"/>
</dbReference>
<dbReference type="AlphaFoldDB" id="A0A8C6XQN0"/>
<name>A0A8C6XQN0_NAJNA</name>
<feature type="domain" description="Peptidase metallopeptidase" evidence="16">
    <location>
        <begin position="88"/>
        <end position="247"/>
    </location>
</feature>
<evidence type="ECO:0000256" key="1">
    <source>
        <dbReference type="ARBA" id="ARBA00004498"/>
    </source>
</evidence>
<feature type="binding site" evidence="14">
    <location>
        <position position="151"/>
    </location>
    <ligand>
        <name>Zn(2+)</name>
        <dbReference type="ChEBI" id="CHEBI:29105"/>
        <label>1</label>
    </ligand>
</feature>
<comment type="subcellular location">
    <subcellularLocation>
        <location evidence="1">Secreted</location>
        <location evidence="1">Extracellular space</location>
        <location evidence="1">Extracellular matrix</location>
    </subcellularLocation>
</comment>
<feature type="binding site" evidence="14">
    <location>
        <position position="179"/>
    </location>
    <ligand>
        <name>Zn(2+)</name>
        <dbReference type="ChEBI" id="CHEBI:29105"/>
        <label>1</label>
    </ligand>
</feature>
<dbReference type="SMART" id="SM00235">
    <property type="entry name" value="ZnMc"/>
    <property type="match status" value="1"/>
</dbReference>
<feature type="binding site" evidence="14">
    <location>
        <position position="141"/>
    </location>
    <ligand>
        <name>Ca(2+)</name>
        <dbReference type="ChEBI" id="CHEBI:29108"/>
        <label>2</label>
    </ligand>
</feature>
<keyword evidence="18" id="KW-1185">Reference proteome</keyword>
<evidence type="ECO:0000256" key="5">
    <source>
        <dbReference type="ARBA" id="ARBA00022670"/>
    </source>
</evidence>
<dbReference type="CDD" id="cd04278">
    <property type="entry name" value="ZnMc_MMP"/>
    <property type="match status" value="1"/>
</dbReference>
<protein>
    <submittedName>
        <fullName evidence="17">Matrix metallopeptidase 20</fullName>
    </submittedName>
</protein>
<dbReference type="GO" id="GO:0008270">
    <property type="term" value="F:zinc ion binding"/>
    <property type="evidence" value="ECO:0007669"/>
    <property type="project" value="InterPro"/>
</dbReference>
<keyword evidence="6 14" id="KW-0479">Metal-binding</keyword>
<dbReference type="InterPro" id="IPR001818">
    <property type="entry name" value="Pept_M10_metallopeptidase"/>
</dbReference>
<feature type="binding site" evidence="14">
    <location>
        <position position="205"/>
    </location>
    <ligand>
        <name>Zn(2+)</name>
        <dbReference type="ChEBI" id="CHEBI:29105"/>
        <label>2</label>
        <note>catalytic</note>
    </ligand>
</feature>
<feature type="binding site" evidence="14">
    <location>
        <position position="184"/>
    </location>
    <ligand>
        <name>Ca(2+)</name>
        <dbReference type="ChEBI" id="CHEBI:29108"/>
        <label>1</label>
    </ligand>
</feature>
<dbReference type="GO" id="GO:0031012">
    <property type="term" value="C:extracellular matrix"/>
    <property type="evidence" value="ECO:0007669"/>
    <property type="project" value="InterPro"/>
</dbReference>
<keyword evidence="4" id="KW-0272">Extracellular matrix</keyword>
<dbReference type="PRINTS" id="PR00138">
    <property type="entry name" value="MATRIXIN"/>
</dbReference>
<evidence type="ECO:0000313" key="17">
    <source>
        <dbReference type="Ensembl" id="ENSNNAP00000017467.1"/>
    </source>
</evidence>
<evidence type="ECO:0000256" key="6">
    <source>
        <dbReference type="ARBA" id="ARBA00022723"/>
    </source>
</evidence>
<proteinExistence type="inferred from homology"/>
<dbReference type="PROSITE" id="PS00546">
    <property type="entry name" value="CYSTEINE_SWITCH"/>
    <property type="match status" value="1"/>
</dbReference>
<feature type="binding site" description="in inhibited form" evidence="14">
    <location>
        <position position="75"/>
    </location>
    <ligand>
        <name>Zn(2+)</name>
        <dbReference type="ChEBI" id="CHEBI:29105"/>
        <label>2</label>
        <note>catalytic</note>
    </ligand>
</feature>
<dbReference type="PANTHER" id="PTHR10201">
    <property type="entry name" value="MATRIX METALLOPROTEINASE"/>
    <property type="match status" value="1"/>
</dbReference>
<comment type="cofactor">
    <cofactor evidence="14">
        <name>Zn(2+)</name>
        <dbReference type="ChEBI" id="CHEBI:29105"/>
    </cofactor>
    <text evidence="14">Binds 2 Zn(2+) ions per subunit.</text>
</comment>
<keyword evidence="9 14" id="KW-0862">Zinc</keyword>
<evidence type="ECO:0000256" key="3">
    <source>
        <dbReference type="ARBA" id="ARBA00022525"/>
    </source>
</evidence>
<dbReference type="GeneTree" id="ENSGT00940000161277"/>
<comment type="similarity">
    <text evidence="2">Belongs to the peptidase M10A family.</text>
</comment>
<keyword evidence="5" id="KW-0645">Protease</keyword>
<dbReference type="SUPFAM" id="SSF47090">
    <property type="entry name" value="PGBD-like"/>
    <property type="match status" value="1"/>
</dbReference>
<reference evidence="17" key="1">
    <citation type="submission" date="2025-08" db="UniProtKB">
        <authorList>
            <consortium name="Ensembl"/>
        </authorList>
    </citation>
    <scope>IDENTIFICATION</scope>
</reference>
<feature type="active site" evidence="13">
    <location>
        <position position="202"/>
    </location>
</feature>
<comment type="cofactor">
    <cofactor evidence="14">
        <name>Ca(2+)</name>
        <dbReference type="ChEBI" id="CHEBI:29108"/>
    </cofactor>
    <text evidence="14">Can bind about 5 Ca(2+) ions per subunit.</text>
</comment>
<dbReference type="FunFam" id="3.40.390.10:FF:000007">
    <property type="entry name" value="Collagenase 3"/>
    <property type="match status" value="1"/>
</dbReference>
<reference evidence="17" key="2">
    <citation type="submission" date="2025-09" db="UniProtKB">
        <authorList>
            <consortium name="Ensembl"/>
        </authorList>
    </citation>
    <scope>IDENTIFICATION</scope>
</reference>
<dbReference type="GO" id="GO:0006508">
    <property type="term" value="P:proteolysis"/>
    <property type="evidence" value="ECO:0007669"/>
    <property type="project" value="UniProtKB-KW"/>
</dbReference>
<keyword evidence="10 14" id="KW-0106">Calcium</keyword>
<dbReference type="Pfam" id="PF00413">
    <property type="entry name" value="Peptidase_M10"/>
    <property type="match status" value="1"/>
</dbReference>
<evidence type="ECO:0000256" key="15">
    <source>
        <dbReference type="PIRSR" id="PIRSR621190-5"/>
    </source>
</evidence>
<evidence type="ECO:0000256" key="14">
    <source>
        <dbReference type="PIRSR" id="PIRSR621190-2"/>
    </source>
</evidence>
<evidence type="ECO:0000256" key="9">
    <source>
        <dbReference type="ARBA" id="ARBA00022833"/>
    </source>
</evidence>
<feature type="binding site" evidence="14">
    <location>
        <position position="211"/>
    </location>
    <ligand>
        <name>Zn(2+)</name>
        <dbReference type="ChEBI" id="CHEBI:29105"/>
        <label>2</label>
        <note>catalytic</note>
    </ligand>
</feature>
<keyword evidence="12" id="KW-0865">Zymogen</keyword>
<evidence type="ECO:0000256" key="2">
    <source>
        <dbReference type="ARBA" id="ARBA00010370"/>
    </source>
</evidence>
<dbReference type="SUPFAM" id="SSF55486">
    <property type="entry name" value="Metalloproteases ('zincins'), catalytic domain"/>
    <property type="match status" value="1"/>
</dbReference>
<feature type="binding site" evidence="14">
    <location>
        <position position="177"/>
    </location>
    <ligand>
        <name>Ca(2+)</name>
        <dbReference type="ChEBI" id="CHEBI:29108"/>
        <label>2</label>
    </ligand>
</feature>
<keyword evidence="11" id="KW-0482">Metalloprotease</keyword>
<feature type="short sequence motif" description="Cysteine switch" evidence="15">
    <location>
        <begin position="73"/>
        <end position="80"/>
    </location>
</feature>
<keyword evidence="3" id="KW-0964">Secreted</keyword>
<dbReference type="InterPro" id="IPR021190">
    <property type="entry name" value="Pept_M10A"/>
</dbReference>